<dbReference type="InterPro" id="IPR011009">
    <property type="entry name" value="Kinase-like_dom_sf"/>
</dbReference>
<sequence>MPEGMLVQLDEFRRLLSQALNAPTPFRVVHGDGELDNYHLSGDKIMIVDLELVGKGSASERKMSSFVQGEVDHLAKYYRVLQYHYWETGLIAVDDE</sequence>
<accession>A0AAN6RWC4</accession>
<dbReference type="EMBL" id="MU855359">
    <property type="protein sequence ID" value="KAK3905405.1"/>
    <property type="molecule type" value="Genomic_DNA"/>
</dbReference>
<evidence type="ECO:0000313" key="2">
    <source>
        <dbReference type="Proteomes" id="UP001303889"/>
    </source>
</evidence>
<name>A0AAN6RWC4_9PEZI</name>
<dbReference type="Proteomes" id="UP001303889">
    <property type="component" value="Unassembled WGS sequence"/>
</dbReference>
<reference evidence="1" key="1">
    <citation type="journal article" date="2023" name="Mol. Phylogenet. Evol.">
        <title>Genome-scale phylogeny and comparative genomics of the fungal order Sordariales.</title>
        <authorList>
            <person name="Hensen N."/>
            <person name="Bonometti L."/>
            <person name="Westerberg I."/>
            <person name="Brannstrom I.O."/>
            <person name="Guillou S."/>
            <person name="Cros-Aarteil S."/>
            <person name="Calhoun S."/>
            <person name="Haridas S."/>
            <person name="Kuo A."/>
            <person name="Mondo S."/>
            <person name="Pangilinan J."/>
            <person name="Riley R."/>
            <person name="LaButti K."/>
            <person name="Andreopoulos B."/>
            <person name="Lipzen A."/>
            <person name="Chen C."/>
            <person name="Yan M."/>
            <person name="Daum C."/>
            <person name="Ng V."/>
            <person name="Clum A."/>
            <person name="Steindorff A."/>
            <person name="Ohm R.A."/>
            <person name="Martin F."/>
            <person name="Silar P."/>
            <person name="Natvig D.O."/>
            <person name="Lalanne C."/>
            <person name="Gautier V."/>
            <person name="Ament-Velasquez S.L."/>
            <person name="Kruys A."/>
            <person name="Hutchinson M.I."/>
            <person name="Powell A.J."/>
            <person name="Barry K."/>
            <person name="Miller A.N."/>
            <person name="Grigoriev I.V."/>
            <person name="Debuchy R."/>
            <person name="Gladieux P."/>
            <person name="Hiltunen Thoren M."/>
            <person name="Johannesson H."/>
        </authorList>
    </citation>
    <scope>NUCLEOTIDE SEQUENCE</scope>
    <source>
        <strain evidence="1">CBS 103.79</strain>
    </source>
</reference>
<proteinExistence type="predicted"/>
<dbReference type="AlphaFoldDB" id="A0AAN6RWC4"/>
<dbReference type="SUPFAM" id="SSF56112">
    <property type="entry name" value="Protein kinase-like (PK-like)"/>
    <property type="match status" value="1"/>
</dbReference>
<gene>
    <name evidence="1" type="ORF">C8A05DRAFT_30746</name>
</gene>
<reference evidence="1" key="2">
    <citation type="submission" date="2023-05" db="EMBL/GenBank/DDBJ databases">
        <authorList>
            <consortium name="Lawrence Berkeley National Laboratory"/>
            <person name="Steindorff A."/>
            <person name="Hensen N."/>
            <person name="Bonometti L."/>
            <person name="Westerberg I."/>
            <person name="Brannstrom I.O."/>
            <person name="Guillou S."/>
            <person name="Cros-Aarteil S."/>
            <person name="Calhoun S."/>
            <person name="Haridas S."/>
            <person name="Kuo A."/>
            <person name="Mondo S."/>
            <person name="Pangilinan J."/>
            <person name="Riley R."/>
            <person name="Labutti K."/>
            <person name="Andreopoulos B."/>
            <person name="Lipzen A."/>
            <person name="Chen C."/>
            <person name="Yanf M."/>
            <person name="Daum C."/>
            <person name="Ng V."/>
            <person name="Clum A."/>
            <person name="Ohm R."/>
            <person name="Martin F."/>
            <person name="Silar P."/>
            <person name="Natvig D."/>
            <person name="Lalanne C."/>
            <person name="Gautier V."/>
            <person name="Ament-Velasquez S.L."/>
            <person name="Kruys A."/>
            <person name="Hutchinson M.I."/>
            <person name="Powell A.J."/>
            <person name="Barry K."/>
            <person name="Miller A.N."/>
            <person name="Grigoriev I.V."/>
            <person name="Debuchy R."/>
            <person name="Gladieux P."/>
            <person name="Thoren M.H."/>
            <person name="Johannesson H."/>
        </authorList>
    </citation>
    <scope>NUCLEOTIDE SEQUENCE</scope>
    <source>
        <strain evidence="1">CBS 103.79</strain>
    </source>
</reference>
<comment type="caution">
    <text evidence="1">The sequence shown here is derived from an EMBL/GenBank/DDBJ whole genome shotgun (WGS) entry which is preliminary data.</text>
</comment>
<keyword evidence="2" id="KW-1185">Reference proteome</keyword>
<organism evidence="1 2">
    <name type="scientific">Staphylotrichum tortipilum</name>
    <dbReference type="NCBI Taxonomy" id="2831512"/>
    <lineage>
        <taxon>Eukaryota</taxon>
        <taxon>Fungi</taxon>
        <taxon>Dikarya</taxon>
        <taxon>Ascomycota</taxon>
        <taxon>Pezizomycotina</taxon>
        <taxon>Sordariomycetes</taxon>
        <taxon>Sordariomycetidae</taxon>
        <taxon>Sordariales</taxon>
        <taxon>Chaetomiaceae</taxon>
        <taxon>Staphylotrichum</taxon>
    </lineage>
</organism>
<evidence type="ECO:0000313" key="1">
    <source>
        <dbReference type="EMBL" id="KAK3905405.1"/>
    </source>
</evidence>
<protein>
    <submittedName>
        <fullName evidence="1">Uncharacterized protein</fullName>
    </submittedName>
</protein>